<keyword evidence="2" id="KW-0547">Nucleotide-binding</keyword>
<comment type="similarity">
    <text evidence="4">Belongs to the adenylate kinase family.</text>
</comment>
<sequence length="203" mass="22360">MALEDTVSKLDILVIGILGGPGSGKGTQCARLEQKYLLKHISIGDVMRAEMEREDSPYASIIKDNMLAGRVGPKELTVGIVKQHIEEAIRKGVCTFVLDGFPRSLDQCEYFENQIAPVRQIIVLDCPEEVLAQRLGSRGRFDDTTADNVSKRMKTFQKATGKVVELFASKQKLATINADQDMDAVSVLLEGTLPDSLKAREHV</sequence>
<dbReference type="InterPro" id="IPR027417">
    <property type="entry name" value="P-loop_NTPase"/>
</dbReference>
<evidence type="ECO:0008006" key="7">
    <source>
        <dbReference type="Google" id="ProtNLM"/>
    </source>
</evidence>
<evidence type="ECO:0000256" key="4">
    <source>
        <dbReference type="RuleBase" id="RU003330"/>
    </source>
</evidence>
<dbReference type="CDD" id="cd01428">
    <property type="entry name" value="ADK"/>
    <property type="match status" value="1"/>
</dbReference>
<dbReference type="AlphaFoldDB" id="A0AAE1C457"/>
<dbReference type="Pfam" id="PF00406">
    <property type="entry name" value="ADK"/>
    <property type="match status" value="1"/>
</dbReference>
<name>A0AAE1C457_9PEZI</name>
<dbReference type="GO" id="GO:0006139">
    <property type="term" value="P:nucleobase-containing compound metabolic process"/>
    <property type="evidence" value="ECO:0007669"/>
    <property type="project" value="InterPro"/>
</dbReference>
<evidence type="ECO:0000313" key="5">
    <source>
        <dbReference type="EMBL" id="KAK3677290.1"/>
    </source>
</evidence>
<dbReference type="Gene3D" id="3.40.50.300">
    <property type="entry name" value="P-loop containing nucleotide triphosphate hydrolases"/>
    <property type="match status" value="1"/>
</dbReference>
<keyword evidence="1 4" id="KW-0808">Transferase</keyword>
<dbReference type="Proteomes" id="UP001274830">
    <property type="component" value="Unassembled WGS sequence"/>
</dbReference>
<dbReference type="GO" id="GO:0005524">
    <property type="term" value="F:ATP binding"/>
    <property type="evidence" value="ECO:0007669"/>
    <property type="project" value="InterPro"/>
</dbReference>
<keyword evidence="3 4" id="KW-0418">Kinase</keyword>
<evidence type="ECO:0000256" key="2">
    <source>
        <dbReference type="ARBA" id="ARBA00022741"/>
    </source>
</evidence>
<comment type="caution">
    <text evidence="5">The sequence shown here is derived from an EMBL/GenBank/DDBJ whole genome shotgun (WGS) entry which is preliminary data.</text>
</comment>
<keyword evidence="6" id="KW-1185">Reference proteome</keyword>
<gene>
    <name evidence="5" type="ORF">LTR78_002828</name>
</gene>
<dbReference type="PANTHER" id="PTHR23359">
    <property type="entry name" value="NUCLEOTIDE KINASE"/>
    <property type="match status" value="1"/>
</dbReference>
<reference evidence="5" key="1">
    <citation type="submission" date="2023-07" db="EMBL/GenBank/DDBJ databases">
        <title>Black Yeasts Isolated from many extreme environments.</title>
        <authorList>
            <person name="Coleine C."/>
            <person name="Stajich J.E."/>
            <person name="Selbmann L."/>
        </authorList>
    </citation>
    <scope>NUCLEOTIDE SEQUENCE</scope>
    <source>
        <strain evidence="5">CCFEE 5485</strain>
    </source>
</reference>
<accession>A0AAE1C457</accession>
<dbReference type="PROSITE" id="PS00113">
    <property type="entry name" value="ADENYLATE_KINASE"/>
    <property type="match status" value="1"/>
</dbReference>
<dbReference type="InterPro" id="IPR000850">
    <property type="entry name" value="Adenylat/UMP-CMP_kin"/>
</dbReference>
<evidence type="ECO:0000256" key="3">
    <source>
        <dbReference type="ARBA" id="ARBA00022777"/>
    </source>
</evidence>
<dbReference type="GO" id="GO:0019205">
    <property type="term" value="F:nucleobase-containing compound kinase activity"/>
    <property type="evidence" value="ECO:0007669"/>
    <property type="project" value="InterPro"/>
</dbReference>
<proteinExistence type="inferred from homology"/>
<dbReference type="HAMAP" id="MF_00235">
    <property type="entry name" value="Adenylate_kinase_Adk"/>
    <property type="match status" value="1"/>
</dbReference>
<dbReference type="SUPFAM" id="SSF52540">
    <property type="entry name" value="P-loop containing nucleoside triphosphate hydrolases"/>
    <property type="match status" value="1"/>
</dbReference>
<evidence type="ECO:0000256" key="1">
    <source>
        <dbReference type="ARBA" id="ARBA00022679"/>
    </source>
</evidence>
<dbReference type="PRINTS" id="PR00094">
    <property type="entry name" value="ADENYLTKNASE"/>
</dbReference>
<dbReference type="InterPro" id="IPR033690">
    <property type="entry name" value="Adenylat_kinase_CS"/>
</dbReference>
<evidence type="ECO:0000313" key="6">
    <source>
        <dbReference type="Proteomes" id="UP001274830"/>
    </source>
</evidence>
<organism evidence="5 6">
    <name type="scientific">Recurvomyces mirabilis</name>
    <dbReference type="NCBI Taxonomy" id="574656"/>
    <lineage>
        <taxon>Eukaryota</taxon>
        <taxon>Fungi</taxon>
        <taxon>Dikarya</taxon>
        <taxon>Ascomycota</taxon>
        <taxon>Pezizomycotina</taxon>
        <taxon>Dothideomycetes</taxon>
        <taxon>Dothideomycetidae</taxon>
        <taxon>Mycosphaerellales</taxon>
        <taxon>Teratosphaeriaceae</taxon>
        <taxon>Recurvomyces</taxon>
    </lineage>
</organism>
<dbReference type="EMBL" id="JAUTXT010000007">
    <property type="protein sequence ID" value="KAK3677290.1"/>
    <property type="molecule type" value="Genomic_DNA"/>
</dbReference>
<protein>
    <recommendedName>
        <fullName evidence="7">Adenylate kinase</fullName>
    </recommendedName>
</protein>